<comment type="caution">
    <text evidence="9">The sequence shown here is derived from an EMBL/GenBank/DDBJ whole genome shotgun (WGS) entry which is preliminary data.</text>
</comment>
<gene>
    <name evidence="7" type="primary">hutI</name>
    <name evidence="9" type="ORF">B1199_11105</name>
</gene>
<keyword evidence="6 7" id="KW-0408">Iron</keyword>
<comment type="similarity">
    <text evidence="7">Belongs to the metallo-dependent hydrolases superfamily. HutI family.</text>
</comment>
<feature type="binding site" evidence="7">
    <location>
        <position position="76"/>
    </location>
    <ligand>
        <name>Zn(2+)</name>
        <dbReference type="ChEBI" id="CHEBI:29105"/>
    </ligand>
</feature>
<feature type="binding site" evidence="7">
    <location>
        <position position="324"/>
    </location>
    <ligand>
        <name>4-imidazolone-5-propanoate</name>
        <dbReference type="ChEBI" id="CHEBI:77893"/>
    </ligand>
</feature>
<dbReference type="GO" id="GO:0050480">
    <property type="term" value="F:imidazolonepropionase activity"/>
    <property type="evidence" value="ECO:0007669"/>
    <property type="project" value="UniProtKB-UniRule"/>
</dbReference>
<feature type="binding site" evidence="7">
    <location>
        <position position="74"/>
    </location>
    <ligand>
        <name>Zn(2+)</name>
        <dbReference type="ChEBI" id="CHEBI:29105"/>
    </ligand>
</feature>
<dbReference type="PANTHER" id="PTHR42752">
    <property type="entry name" value="IMIDAZOLONEPROPIONASE"/>
    <property type="match status" value="1"/>
</dbReference>
<dbReference type="Pfam" id="PF01979">
    <property type="entry name" value="Amidohydro_1"/>
    <property type="match status" value="1"/>
</dbReference>
<evidence type="ECO:0000256" key="2">
    <source>
        <dbReference type="ARBA" id="ARBA00022723"/>
    </source>
</evidence>
<dbReference type="EC" id="3.5.2.7" evidence="1 7"/>
<evidence type="ECO:0000256" key="3">
    <source>
        <dbReference type="ARBA" id="ARBA00022801"/>
    </source>
</evidence>
<comment type="subcellular location">
    <subcellularLocation>
        <location evidence="7">Cytoplasm</location>
    </subcellularLocation>
</comment>
<dbReference type="SUPFAM" id="SSF51556">
    <property type="entry name" value="Metallo-dependent hydrolases"/>
    <property type="match status" value="1"/>
</dbReference>
<dbReference type="EMBL" id="MWPV01000003">
    <property type="protein sequence ID" value="OUL57909.1"/>
    <property type="molecule type" value="Genomic_DNA"/>
</dbReference>
<dbReference type="GO" id="GO:0019556">
    <property type="term" value="P:L-histidine catabolic process to glutamate and formamide"/>
    <property type="evidence" value="ECO:0007669"/>
    <property type="project" value="UniProtKB-UniRule"/>
</dbReference>
<evidence type="ECO:0000259" key="8">
    <source>
        <dbReference type="Pfam" id="PF01979"/>
    </source>
</evidence>
<accession>A0A244CRR5</accession>
<evidence type="ECO:0000313" key="9">
    <source>
        <dbReference type="EMBL" id="OUL57909.1"/>
    </source>
</evidence>
<keyword evidence="5 7" id="KW-0862">Zinc</keyword>
<dbReference type="Proteomes" id="UP000194841">
    <property type="component" value="Unassembled WGS sequence"/>
</dbReference>
<feature type="binding site" evidence="7">
    <location>
        <position position="321"/>
    </location>
    <ligand>
        <name>N-formimidoyl-L-glutamate</name>
        <dbReference type="ChEBI" id="CHEBI:58928"/>
    </ligand>
</feature>
<feature type="binding site" evidence="7">
    <location>
        <position position="247"/>
    </location>
    <ligand>
        <name>4-imidazolone-5-propanoate</name>
        <dbReference type="ChEBI" id="CHEBI:77893"/>
    </ligand>
</feature>
<feature type="domain" description="Amidohydrolase-related" evidence="8">
    <location>
        <begin position="66"/>
        <end position="384"/>
    </location>
</feature>
<feature type="binding site" evidence="7">
    <location>
        <position position="76"/>
    </location>
    <ligand>
        <name>Fe(3+)</name>
        <dbReference type="ChEBI" id="CHEBI:29034"/>
    </ligand>
</feature>
<comment type="function">
    <text evidence="7">Catalyzes the hydrolytic cleavage of the carbon-nitrogen bond in imidazolone-5-propanoate to yield N-formimidoyl-L-glutamate. It is the third step in the universal histidine degradation pathway.</text>
</comment>
<dbReference type="PANTHER" id="PTHR42752:SF1">
    <property type="entry name" value="IMIDAZOLONEPROPIONASE-RELATED"/>
    <property type="match status" value="1"/>
</dbReference>
<feature type="binding site" evidence="7">
    <location>
        <position position="83"/>
    </location>
    <ligand>
        <name>4-imidazolone-5-propanoate</name>
        <dbReference type="ChEBI" id="CHEBI:77893"/>
    </ligand>
</feature>
<evidence type="ECO:0000256" key="7">
    <source>
        <dbReference type="HAMAP-Rule" id="MF_00372"/>
    </source>
</evidence>
<dbReference type="CDD" id="cd01296">
    <property type="entry name" value="Imidazolone-5PH"/>
    <property type="match status" value="1"/>
</dbReference>
<dbReference type="FunFam" id="3.20.20.140:FF:000007">
    <property type="entry name" value="Imidazolonepropionase"/>
    <property type="match status" value="1"/>
</dbReference>
<dbReference type="NCBIfam" id="TIGR01224">
    <property type="entry name" value="hutI"/>
    <property type="match status" value="1"/>
</dbReference>
<feature type="binding site" evidence="7">
    <location>
        <position position="319"/>
    </location>
    <ligand>
        <name>Fe(3+)</name>
        <dbReference type="ChEBI" id="CHEBI:29034"/>
    </ligand>
</feature>
<dbReference type="HAMAP" id="MF_00372">
    <property type="entry name" value="HutI"/>
    <property type="match status" value="1"/>
</dbReference>
<evidence type="ECO:0000256" key="5">
    <source>
        <dbReference type="ARBA" id="ARBA00022833"/>
    </source>
</evidence>
<comment type="catalytic activity">
    <reaction evidence="7">
        <text>4-imidazolone-5-propanoate + H2O = N-formimidoyl-L-glutamate</text>
        <dbReference type="Rhea" id="RHEA:23660"/>
        <dbReference type="ChEBI" id="CHEBI:15377"/>
        <dbReference type="ChEBI" id="CHEBI:58928"/>
        <dbReference type="ChEBI" id="CHEBI:77893"/>
        <dbReference type="EC" id="3.5.2.7"/>
    </reaction>
</comment>
<feature type="binding site" evidence="7">
    <location>
        <position position="319"/>
    </location>
    <ligand>
        <name>Zn(2+)</name>
        <dbReference type="ChEBI" id="CHEBI:29105"/>
    </ligand>
</feature>
<proteinExistence type="inferred from homology"/>
<evidence type="ECO:0000256" key="6">
    <source>
        <dbReference type="ARBA" id="ARBA00023004"/>
    </source>
</evidence>
<evidence type="ECO:0000256" key="1">
    <source>
        <dbReference type="ARBA" id="ARBA00012864"/>
    </source>
</evidence>
<dbReference type="Gene3D" id="2.30.40.10">
    <property type="entry name" value="Urease, subunit C, domain 1"/>
    <property type="match status" value="1"/>
</dbReference>
<keyword evidence="7" id="KW-0963">Cytoplasm</keyword>
<organism evidence="9 10">
    <name type="scientific">Pseudoalteromonas ulvae</name>
    <dbReference type="NCBI Taxonomy" id="107327"/>
    <lineage>
        <taxon>Bacteria</taxon>
        <taxon>Pseudomonadati</taxon>
        <taxon>Pseudomonadota</taxon>
        <taxon>Gammaproteobacteria</taxon>
        <taxon>Alteromonadales</taxon>
        <taxon>Pseudoalteromonadaceae</taxon>
        <taxon>Pseudoalteromonas</taxon>
    </lineage>
</organism>
<keyword evidence="10" id="KW-1185">Reference proteome</keyword>
<keyword evidence="2 7" id="KW-0479">Metal-binding</keyword>
<feature type="binding site" evidence="7">
    <location>
        <position position="146"/>
    </location>
    <ligand>
        <name>4-imidazolone-5-propanoate</name>
        <dbReference type="ChEBI" id="CHEBI:77893"/>
    </ligand>
</feature>
<keyword evidence="4 7" id="KW-0369">Histidine metabolism</keyword>
<feature type="binding site" evidence="7">
    <location>
        <position position="323"/>
    </location>
    <ligand>
        <name>N-formimidoyl-L-glutamate</name>
        <dbReference type="ChEBI" id="CHEBI:58928"/>
    </ligand>
</feature>
<dbReference type="GO" id="GO:0005737">
    <property type="term" value="C:cytoplasm"/>
    <property type="evidence" value="ECO:0007669"/>
    <property type="project" value="UniProtKB-SubCell"/>
</dbReference>
<dbReference type="UniPathway" id="UPA00379">
    <property type="reaction ID" value="UER00551"/>
</dbReference>
<dbReference type="GO" id="GO:0008270">
    <property type="term" value="F:zinc ion binding"/>
    <property type="evidence" value="ECO:0007669"/>
    <property type="project" value="UniProtKB-UniRule"/>
</dbReference>
<reference evidence="9 10" key="1">
    <citation type="submission" date="2017-02" db="EMBL/GenBank/DDBJ databases">
        <title>Pseudoalteromonas ulvae TC14 Genome.</title>
        <authorList>
            <person name="Molmeret M."/>
        </authorList>
    </citation>
    <scope>NUCLEOTIDE SEQUENCE [LARGE SCALE GENOMIC DNA]</scope>
    <source>
        <strain evidence="9">TC14</strain>
    </source>
</reference>
<comment type="cofactor">
    <cofactor evidence="7">
        <name>Zn(2+)</name>
        <dbReference type="ChEBI" id="CHEBI:29105"/>
    </cofactor>
    <cofactor evidence="7">
        <name>Fe(3+)</name>
        <dbReference type="ChEBI" id="CHEBI:29034"/>
    </cofactor>
    <text evidence="7">Binds 1 zinc or iron ion per subunit.</text>
</comment>
<evidence type="ECO:0000256" key="4">
    <source>
        <dbReference type="ARBA" id="ARBA00022808"/>
    </source>
</evidence>
<dbReference type="InterPro" id="IPR011059">
    <property type="entry name" value="Metal-dep_hydrolase_composite"/>
</dbReference>
<comment type="pathway">
    <text evidence="7">Amino-acid degradation; L-histidine degradation into L-glutamate; N-formimidoyl-L-glutamate from L-histidine: step 3/3.</text>
</comment>
<dbReference type="InterPro" id="IPR005920">
    <property type="entry name" value="HutI"/>
</dbReference>
<dbReference type="AlphaFoldDB" id="A0A244CRR5"/>
<dbReference type="OrthoDB" id="9776455at2"/>
<sequence length="409" mass="44380">MHIFDQVIIDVNLATLDNTVDAAYGAITNGAIALKDGKIAWLGKQQDLPDFDALSTPVLSAKGKWMTPGLIDCHTHLVFGGSRAQEFEMRLQGVSYQEIAAQGGGIISTVKATRSASTETLFVAANKRLQTLFKEGVTTVEIKSGYGLDLENELKMLEVAQLLDQHHPINVQKTFLGAHAVPPEFKDRADEYIDYVCEVMLPEVSERGLADAVDAFCEGVGFSNAQTRRVFEKAKALGLPVKLHAEQLSNLAGAQLVAEFSGLSADHIEYLDESGVKAMADAGTVAVLLPGAFYVLRETQLPPLALLQQYQVPIAISTDFNPGTSPICSLKLMMNMACTLFRMTPEQVLEGVTKHAAAALGLHDRGILKVGMNADLALWDIEHPAELAYQYGVNPLSDLWIEGQSMVIR</sequence>
<dbReference type="GO" id="GO:0005506">
    <property type="term" value="F:iron ion binding"/>
    <property type="evidence" value="ECO:0007669"/>
    <property type="project" value="UniProtKB-UniRule"/>
</dbReference>
<dbReference type="InterPro" id="IPR032466">
    <property type="entry name" value="Metal_Hydrolase"/>
</dbReference>
<dbReference type="RefSeq" id="WP_086744193.1">
    <property type="nucleotide sequence ID" value="NZ_MWPV01000003.1"/>
</dbReference>
<dbReference type="GO" id="GO:0019557">
    <property type="term" value="P:L-histidine catabolic process to glutamate and formate"/>
    <property type="evidence" value="ECO:0007669"/>
    <property type="project" value="UniProtKB-UniPathway"/>
</dbReference>
<dbReference type="Gene3D" id="3.20.20.140">
    <property type="entry name" value="Metal-dependent hydrolases"/>
    <property type="match status" value="1"/>
</dbReference>
<dbReference type="InterPro" id="IPR006680">
    <property type="entry name" value="Amidohydro-rel"/>
</dbReference>
<feature type="binding site" evidence="7">
    <location>
        <position position="179"/>
    </location>
    <ligand>
        <name>4-imidazolone-5-propanoate</name>
        <dbReference type="ChEBI" id="CHEBI:77893"/>
    </ligand>
</feature>
<name>A0A244CRR5_PSEDV</name>
<feature type="binding site" evidence="7">
    <location>
        <position position="244"/>
    </location>
    <ligand>
        <name>Zn(2+)</name>
        <dbReference type="ChEBI" id="CHEBI:29105"/>
    </ligand>
</feature>
<feature type="binding site" evidence="7">
    <location>
        <position position="74"/>
    </location>
    <ligand>
        <name>Fe(3+)</name>
        <dbReference type="ChEBI" id="CHEBI:29034"/>
    </ligand>
</feature>
<dbReference type="SUPFAM" id="SSF51338">
    <property type="entry name" value="Composite domain of metallo-dependent hydrolases"/>
    <property type="match status" value="1"/>
</dbReference>
<protein>
    <recommendedName>
        <fullName evidence="1 7">Imidazolonepropionase</fullName>
        <ecNumber evidence="1 7">3.5.2.7</ecNumber>
    </recommendedName>
    <alternativeName>
        <fullName evidence="7">Imidazolone-5-propionate hydrolase</fullName>
    </alternativeName>
</protein>
<keyword evidence="3 7" id="KW-0378">Hydrolase</keyword>
<evidence type="ECO:0000313" key="10">
    <source>
        <dbReference type="Proteomes" id="UP000194841"/>
    </source>
</evidence>
<feature type="binding site" evidence="7">
    <location>
        <position position="244"/>
    </location>
    <ligand>
        <name>Fe(3+)</name>
        <dbReference type="ChEBI" id="CHEBI:29034"/>
    </ligand>
</feature>
<feature type="binding site" evidence="7">
    <location>
        <position position="146"/>
    </location>
    <ligand>
        <name>N-formimidoyl-L-glutamate</name>
        <dbReference type="ChEBI" id="CHEBI:58928"/>
    </ligand>
</feature>